<dbReference type="Pfam" id="PF05525">
    <property type="entry name" value="Branch_AA_trans"/>
    <property type="match status" value="1"/>
</dbReference>
<sequence length="477" mass="51712">MFFYGDGLSVGYQLSDSTREVLKMEKQLTKHQYLILGSLLFGLFFGAGNLIFPIHLGQLSAHNWAPSALGFLLSAILLPLLAILAISLTRSSSVYDLALPVGRKFALFFLILIHATLGLLVASPRTATVTYSIGIQPLLPKSLDHMGLLIFSLIYFGIAFALSYNQSKVTDYVGKLLNPILLILLAFIFLMAFVIKGDLRQINLLPAATGATSNLVNGFLQGYNTMDALAGLGFGVTIITALKLFGVQKAGARSKAVAKVGAISMGLEAIIYIFLIALGAASLKYLHLSDNGGTAFTQIMQHYTGLAGTAILGAVTFLACITSCIGMLTSLSQDWGRRFPKLGYHFFLTMTSIGAFLIANFGLDQIILYSTPLLSLIYPIAMALIILGLLTPVLGKQPLIYRTTVGLTLIPAVLDFIHTLPPYFAQMRFFSGIDGWASQYIPFYKLGLDFFPFMLIGLVGGWLLVLALKRTTVLAQH</sequence>
<dbReference type="AlphaFoldDB" id="A0A0R1H619"/>
<comment type="similarity">
    <text evidence="2 9">Belongs to the branched chain amino acid transporter family.</text>
</comment>
<comment type="caution">
    <text evidence="10">The sequence shown here is derived from an EMBL/GenBank/DDBJ whole genome shotgun (WGS) entry which is preliminary data.</text>
</comment>
<evidence type="ECO:0000313" key="11">
    <source>
        <dbReference type="Proteomes" id="UP000051461"/>
    </source>
</evidence>
<protein>
    <recommendedName>
        <fullName evidence="9">Branched-chain amino acid transport system carrier protein</fullName>
    </recommendedName>
</protein>
<evidence type="ECO:0000256" key="4">
    <source>
        <dbReference type="ARBA" id="ARBA00022475"/>
    </source>
</evidence>
<evidence type="ECO:0000256" key="7">
    <source>
        <dbReference type="ARBA" id="ARBA00022989"/>
    </source>
</evidence>
<accession>A0A0R1H619</accession>
<dbReference type="Proteomes" id="UP000051461">
    <property type="component" value="Unassembled WGS sequence"/>
</dbReference>
<feature type="transmembrane region" description="Helical" evidence="9">
    <location>
        <begin position="228"/>
        <end position="245"/>
    </location>
</feature>
<dbReference type="InterPro" id="IPR004685">
    <property type="entry name" value="Brnchd-chn_aa_trnsp_Livcs"/>
</dbReference>
<dbReference type="GO" id="GO:0015188">
    <property type="term" value="F:L-isoleucine transmembrane transporter activity"/>
    <property type="evidence" value="ECO:0007669"/>
    <property type="project" value="TreeGrafter"/>
</dbReference>
<keyword evidence="5 9" id="KW-0812">Transmembrane</keyword>
<dbReference type="PANTHER" id="PTHR30588">
    <property type="entry name" value="BRANCHED-CHAIN AMINO ACID TRANSPORT SYSTEM 2 CARRIER PROTEIN"/>
    <property type="match status" value="1"/>
</dbReference>
<proteinExistence type="inferred from homology"/>
<reference evidence="10 11" key="1">
    <citation type="journal article" date="2015" name="Genome Announc.">
        <title>Expanding the biotechnology potential of lactobacilli through comparative genomics of 213 strains and associated genera.</title>
        <authorList>
            <person name="Sun Z."/>
            <person name="Harris H.M."/>
            <person name="McCann A."/>
            <person name="Guo C."/>
            <person name="Argimon S."/>
            <person name="Zhang W."/>
            <person name="Yang X."/>
            <person name="Jeffery I.B."/>
            <person name="Cooney J.C."/>
            <person name="Kagawa T.F."/>
            <person name="Liu W."/>
            <person name="Song Y."/>
            <person name="Salvetti E."/>
            <person name="Wrobel A."/>
            <person name="Rasinkangas P."/>
            <person name="Parkhill J."/>
            <person name="Rea M.C."/>
            <person name="O'Sullivan O."/>
            <person name="Ritari J."/>
            <person name="Douillard F.P."/>
            <person name="Paul Ross R."/>
            <person name="Yang R."/>
            <person name="Briner A.E."/>
            <person name="Felis G.E."/>
            <person name="de Vos W.M."/>
            <person name="Barrangou R."/>
            <person name="Klaenhammer T.R."/>
            <person name="Caufield P.W."/>
            <person name="Cui Y."/>
            <person name="Zhang H."/>
            <person name="O'Toole P.W."/>
        </authorList>
    </citation>
    <scope>NUCLEOTIDE SEQUENCE [LARGE SCALE GENOMIC DNA]</scope>
    <source>
        <strain evidence="10 11">DSM 20003</strain>
    </source>
</reference>
<feature type="transmembrane region" description="Helical" evidence="9">
    <location>
        <begin position="342"/>
        <end position="361"/>
    </location>
</feature>
<dbReference type="EMBL" id="AZDA01000046">
    <property type="protein sequence ID" value="KRK39058.1"/>
    <property type="molecule type" value="Genomic_DNA"/>
</dbReference>
<feature type="transmembrane region" description="Helical" evidence="9">
    <location>
        <begin position="33"/>
        <end position="52"/>
    </location>
</feature>
<evidence type="ECO:0000313" key="10">
    <source>
        <dbReference type="EMBL" id="KRK39058.1"/>
    </source>
</evidence>
<name>A0A0R1H619_9LACO</name>
<evidence type="ECO:0000256" key="2">
    <source>
        <dbReference type="ARBA" id="ARBA00008540"/>
    </source>
</evidence>
<evidence type="ECO:0000256" key="1">
    <source>
        <dbReference type="ARBA" id="ARBA00004651"/>
    </source>
</evidence>
<evidence type="ECO:0000256" key="6">
    <source>
        <dbReference type="ARBA" id="ARBA00022970"/>
    </source>
</evidence>
<dbReference type="GO" id="GO:0015818">
    <property type="term" value="P:isoleucine transport"/>
    <property type="evidence" value="ECO:0007669"/>
    <property type="project" value="TreeGrafter"/>
</dbReference>
<keyword evidence="11" id="KW-1185">Reference proteome</keyword>
<evidence type="ECO:0000256" key="3">
    <source>
        <dbReference type="ARBA" id="ARBA00022448"/>
    </source>
</evidence>
<dbReference type="GO" id="GO:0015190">
    <property type="term" value="F:L-leucine transmembrane transporter activity"/>
    <property type="evidence" value="ECO:0007669"/>
    <property type="project" value="TreeGrafter"/>
</dbReference>
<keyword evidence="7 9" id="KW-1133">Transmembrane helix</keyword>
<organism evidence="10 11">
    <name type="scientific">Loigolactobacillus bifermentans DSM 20003</name>
    <dbReference type="NCBI Taxonomy" id="1423726"/>
    <lineage>
        <taxon>Bacteria</taxon>
        <taxon>Bacillati</taxon>
        <taxon>Bacillota</taxon>
        <taxon>Bacilli</taxon>
        <taxon>Lactobacillales</taxon>
        <taxon>Lactobacillaceae</taxon>
        <taxon>Loigolactobacillus</taxon>
    </lineage>
</organism>
<comment type="subcellular location">
    <subcellularLocation>
        <location evidence="1 9">Cell membrane</location>
        <topology evidence="1 9">Multi-pass membrane protein</topology>
    </subcellularLocation>
</comment>
<feature type="transmembrane region" description="Helical" evidence="9">
    <location>
        <begin position="64"/>
        <end position="84"/>
    </location>
</feature>
<dbReference type="GO" id="GO:0005886">
    <property type="term" value="C:plasma membrane"/>
    <property type="evidence" value="ECO:0007669"/>
    <property type="project" value="UniProtKB-SubCell"/>
</dbReference>
<keyword evidence="8 9" id="KW-0472">Membrane</keyword>
<keyword evidence="6 9" id="KW-0029">Amino-acid transport</keyword>
<dbReference type="PATRIC" id="fig|1423726.3.peg.2888"/>
<evidence type="ECO:0000256" key="5">
    <source>
        <dbReference type="ARBA" id="ARBA00022692"/>
    </source>
</evidence>
<keyword evidence="3 9" id="KW-0813">Transport</keyword>
<dbReference type="GO" id="GO:0015820">
    <property type="term" value="P:L-leucine transport"/>
    <property type="evidence" value="ECO:0007669"/>
    <property type="project" value="TreeGrafter"/>
</dbReference>
<keyword evidence="4" id="KW-1003">Cell membrane</keyword>
<feature type="transmembrane region" description="Helical" evidence="9">
    <location>
        <begin position="145"/>
        <end position="164"/>
    </location>
</feature>
<comment type="function">
    <text evidence="9">Component of the transport system for branched-chain amino acids.</text>
</comment>
<gene>
    <name evidence="10" type="ORF">FC07_GL002778</name>
</gene>
<evidence type="ECO:0000256" key="8">
    <source>
        <dbReference type="ARBA" id="ARBA00023136"/>
    </source>
</evidence>
<dbReference type="GO" id="GO:0005304">
    <property type="term" value="F:L-valine transmembrane transporter activity"/>
    <property type="evidence" value="ECO:0007669"/>
    <property type="project" value="TreeGrafter"/>
</dbReference>
<feature type="transmembrane region" description="Helical" evidence="9">
    <location>
        <begin position="399"/>
        <end position="420"/>
    </location>
</feature>
<feature type="transmembrane region" description="Helical" evidence="9">
    <location>
        <begin position="450"/>
        <end position="468"/>
    </location>
</feature>
<feature type="transmembrane region" description="Helical" evidence="9">
    <location>
        <begin position="367"/>
        <end position="387"/>
    </location>
</feature>
<feature type="transmembrane region" description="Helical" evidence="9">
    <location>
        <begin position="105"/>
        <end position="125"/>
    </location>
</feature>
<feature type="transmembrane region" description="Helical" evidence="9">
    <location>
        <begin position="257"/>
        <end position="283"/>
    </location>
</feature>
<feature type="transmembrane region" description="Helical" evidence="9">
    <location>
        <begin position="303"/>
        <end position="330"/>
    </location>
</feature>
<feature type="transmembrane region" description="Helical" evidence="9">
    <location>
        <begin position="176"/>
        <end position="195"/>
    </location>
</feature>
<evidence type="ECO:0000256" key="9">
    <source>
        <dbReference type="RuleBase" id="RU362122"/>
    </source>
</evidence>
<dbReference type="NCBIfam" id="TIGR00796">
    <property type="entry name" value="livcs"/>
    <property type="match status" value="1"/>
</dbReference>
<dbReference type="PANTHER" id="PTHR30588:SF0">
    <property type="entry name" value="BRANCHED-CHAIN AMINO ACID PERMEASE BRNQ"/>
    <property type="match status" value="1"/>
</dbReference>